<feature type="transmembrane region" description="Helical" evidence="8">
    <location>
        <begin position="50"/>
        <end position="72"/>
    </location>
</feature>
<gene>
    <name evidence="10" type="ORF">HDA36_004507</name>
</gene>
<feature type="transmembrane region" description="Helical" evidence="8">
    <location>
        <begin position="78"/>
        <end position="97"/>
    </location>
</feature>
<dbReference type="PANTHER" id="PTHR42709">
    <property type="entry name" value="ALKALINE PHOSPHATASE LIKE PROTEIN"/>
    <property type="match status" value="1"/>
</dbReference>
<feature type="region of interest" description="Disordered" evidence="7">
    <location>
        <begin position="253"/>
        <end position="288"/>
    </location>
</feature>
<evidence type="ECO:0000256" key="7">
    <source>
        <dbReference type="SAM" id="MobiDB-lite"/>
    </source>
</evidence>
<accession>A0A7W8VFR8</accession>
<dbReference type="EMBL" id="JACHDB010000001">
    <property type="protein sequence ID" value="MBB5434423.1"/>
    <property type="molecule type" value="Genomic_DNA"/>
</dbReference>
<feature type="transmembrane region" description="Helical" evidence="8">
    <location>
        <begin position="186"/>
        <end position="205"/>
    </location>
</feature>
<keyword evidence="6 8" id="KW-0472">Membrane</keyword>
<feature type="region of interest" description="Disordered" evidence="7">
    <location>
        <begin position="1"/>
        <end position="35"/>
    </location>
</feature>
<evidence type="ECO:0000256" key="8">
    <source>
        <dbReference type="SAM" id="Phobius"/>
    </source>
</evidence>
<reference evidence="10 11" key="1">
    <citation type="submission" date="2020-08" db="EMBL/GenBank/DDBJ databases">
        <title>Sequencing the genomes of 1000 actinobacteria strains.</title>
        <authorList>
            <person name="Klenk H.-P."/>
        </authorList>
    </citation>
    <scope>NUCLEOTIDE SEQUENCE [LARGE SCALE GENOMIC DNA]</scope>
    <source>
        <strain evidence="10 11">DSM 44551</strain>
    </source>
</reference>
<feature type="transmembrane region" description="Helical" evidence="8">
    <location>
        <begin position="104"/>
        <end position="123"/>
    </location>
</feature>
<evidence type="ECO:0000313" key="10">
    <source>
        <dbReference type="EMBL" id="MBB5434423.1"/>
    </source>
</evidence>
<comment type="caution">
    <text evidence="10">The sequence shown here is derived from an EMBL/GenBank/DDBJ whole genome shotgun (WGS) entry which is preliminary data.</text>
</comment>
<feature type="transmembrane region" description="Helical" evidence="8">
    <location>
        <begin position="156"/>
        <end position="179"/>
    </location>
</feature>
<comment type="similarity">
    <text evidence="2">Belongs to the DedA family.</text>
</comment>
<name>A0A7W8VFR8_9ACTN</name>
<keyword evidence="4 8" id="KW-0812">Transmembrane</keyword>
<evidence type="ECO:0000256" key="2">
    <source>
        <dbReference type="ARBA" id="ARBA00010792"/>
    </source>
</evidence>
<proteinExistence type="inferred from homology"/>
<evidence type="ECO:0000313" key="11">
    <source>
        <dbReference type="Proteomes" id="UP000572635"/>
    </source>
</evidence>
<evidence type="ECO:0000256" key="5">
    <source>
        <dbReference type="ARBA" id="ARBA00022989"/>
    </source>
</evidence>
<sequence>MTTARTDQDAHGDLPEKQGGPEAPEDGAPAQPTLRDVLPWKGKATTTDKALLGSILGIFALMMVLLPLRPYLIASNPVLLEFLTGSKAAIGSAAAFARIGEIPLWLAVFAGTVGMAKFDWLFWWTGRQWGRGIVDLFASGDRAKRFAARAQELNPWILRFGVLAAVLPGVPSALVYALAGWTGMRLVTFLVLDVVGALAMTGLVAGLGYGLGQHAVDVVLLVDKYALWVSLAIIIGIAVLSSVRESRRAARKAAAGEAGDARRSTDEGAEQDAEQDAEQETDRGTGRR</sequence>
<protein>
    <submittedName>
        <fullName evidence="10">Membrane protein DedA with SNARE-associated domain</fullName>
    </submittedName>
</protein>
<evidence type="ECO:0000256" key="6">
    <source>
        <dbReference type="ARBA" id="ARBA00023136"/>
    </source>
</evidence>
<dbReference type="PANTHER" id="PTHR42709:SF6">
    <property type="entry name" value="UNDECAPRENYL PHOSPHATE TRANSPORTER A"/>
    <property type="match status" value="1"/>
</dbReference>
<comment type="subcellular location">
    <subcellularLocation>
        <location evidence="1">Cell membrane</location>
        <topology evidence="1">Multi-pass membrane protein</topology>
    </subcellularLocation>
</comment>
<feature type="compositionally biased region" description="Basic and acidic residues" evidence="7">
    <location>
        <begin position="1"/>
        <end position="16"/>
    </location>
</feature>
<keyword evidence="5 8" id="KW-1133">Transmembrane helix</keyword>
<evidence type="ECO:0000256" key="1">
    <source>
        <dbReference type="ARBA" id="ARBA00004651"/>
    </source>
</evidence>
<feature type="transmembrane region" description="Helical" evidence="8">
    <location>
        <begin position="225"/>
        <end position="243"/>
    </location>
</feature>
<dbReference type="Proteomes" id="UP000572635">
    <property type="component" value="Unassembled WGS sequence"/>
</dbReference>
<dbReference type="Pfam" id="PF09335">
    <property type="entry name" value="VTT_dom"/>
    <property type="match status" value="1"/>
</dbReference>
<dbReference type="InterPro" id="IPR032816">
    <property type="entry name" value="VTT_dom"/>
</dbReference>
<evidence type="ECO:0000259" key="9">
    <source>
        <dbReference type="Pfam" id="PF09335"/>
    </source>
</evidence>
<keyword evidence="11" id="KW-1185">Reference proteome</keyword>
<evidence type="ECO:0000256" key="3">
    <source>
        <dbReference type="ARBA" id="ARBA00022475"/>
    </source>
</evidence>
<dbReference type="RefSeq" id="WP_246528323.1">
    <property type="nucleotide sequence ID" value="NZ_BAAAJD010000053.1"/>
</dbReference>
<dbReference type="InterPro" id="IPR051311">
    <property type="entry name" value="DedA_domain"/>
</dbReference>
<dbReference type="GO" id="GO:0005886">
    <property type="term" value="C:plasma membrane"/>
    <property type="evidence" value="ECO:0007669"/>
    <property type="project" value="UniProtKB-SubCell"/>
</dbReference>
<feature type="domain" description="VTT" evidence="9">
    <location>
        <begin position="103"/>
        <end position="209"/>
    </location>
</feature>
<dbReference type="AlphaFoldDB" id="A0A7W8VFR8"/>
<feature type="compositionally biased region" description="Acidic residues" evidence="7">
    <location>
        <begin position="267"/>
        <end position="279"/>
    </location>
</feature>
<organism evidence="10 11">
    <name type="scientific">Nocardiopsis composta</name>
    <dbReference type="NCBI Taxonomy" id="157465"/>
    <lineage>
        <taxon>Bacteria</taxon>
        <taxon>Bacillati</taxon>
        <taxon>Actinomycetota</taxon>
        <taxon>Actinomycetes</taxon>
        <taxon>Streptosporangiales</taxon>
        <taxon>Nocardiopsidaceae</taxon>
        <taxon>Nocardiopsis</taxon>
    </lineage>
</organism>
<keyword evidence="3" id="KW-1003">Cell membrane</keyword>
<evidence type="ECO:0000256" key="4">
    <source>
        <dbReference type="ARBA" id="ARBA00022692"/>
    </source>
</evidence>